<reference evidence="1 2" key="1">
    <citation type="submission" date="2024-04" db="EMBL/GenBank/DDBJ databases">
        <authorList>
            <person name="Waldvogel A.-M."/>
            <person name="Schoenle A."/>
        </authorList>
    </citation>
    <scope>NUCLEOTIDE SEQUENCE [LARGE SCALE GENOMIC DNA]</scope>
</reference>
<proteinExistence type="predicted"/>
<sequence>MSQLHPLLAVVDQYRVDVQSLGALRWELQNLSLLLTSIQEEVGAYDYEELQQRVLLLESRLHGCMNKLGQSLSSPLFYLGSASFSLSSELTTAHYSLFGQSYR</sequence>
<dbReference type="AlphaFoldDB" id="A0AAV2LER1"/>
<dbReference type="EMBL" id="OZ035825">
    <property type="protein sequence ID" value="CAL1600853.1"/>
    <property type="molecule type" value="Genomic_DNA"/>
</dbReference>
<organism evidence="1 2">
    <name type="scientific">Knipowitschia caucasica</name>
    <name type="common">Caucasian dwarf goby</name>
    <name type="synonym">Pomatoschistus caucasicus</name>
    <dbReference type="NCBI Taxonomy" id="637954"/>
    <lineage>
        <taxon>Eukaryota</taxon>
        <taxon>Metazoa</taxon>
        <taxon>Chordata</taxon>
        <taxon>Craniata</taxon>
        <taxon>Vertebrata</taxon>
        <taxon>Euteleostomi</taxon>
        <taxon>Actinopterygii</taxon>
        <taxon>Neopterygii</taxon>
        <taxon>Teleostei</taxon>
        <taxon>Neoteleostei</taxon>
        <taxon>Acanthomorphata</taxon>
        <taxon>Gobiaria</taxon>
        <taxon>Gobiiformes</taxon>
        <taxon>Gobioidei</taxon>
        <taxon>Gobiidae</taxon>
        <taxon>Gobiinae</taxon>
        <taxon>Knipowitschia</taxon>
    </lineage>
</organism>
<name>A0AAV2LER1_KNICA</name>
<accession>A0AAV2LER1</accession>
<evidence type="ECO:0000313" key="1">
    <source>
        <dbReference type="EMBL" id="CAL1600853.1"/>
    </source>
</evidence>
<evidence type="ECO:0000313" key="2">
    <source>
        <dbReference type="Proteomes" id="UP001497482"/>
    </source>
</evidence>
<keyword evidence="2" id="KW-1185">Reference proteome</keyword>
<gene>
    <name evidence="1" type="ORF">KC01_LOCUS28924</name>
</gene>
<dbReference type="Proteomes" id="UP001497482">
    <property type="component" value="Chromosome 3"/>
</dbReference>
<protein>
    <submittedName>
        <fullName evidence="1">Uncharacterized protein</fullName>
    </submittedName>
</protein>